<dbReference type="CDD" id="cd08054">
    <property type="entry name" value="gp6"/>
    <property type="match status" value="1"/>
</dbReference>
<evidence type="ECO:0000313" key="1">
    <source>
        <dbReference type="EMBL" id="MFD2829231.1"/>
    </source>
</evidence>
<accession>A0ABW5WQY9</accession>
<comment type="caution">
    <text evidence="1">The sequence shown here is derived from an EMBL/GenBank/DDBJ whole genome shotgun (WGS) entry which is preliminary data.</text>
</comment>
<keyword evidence="2" id="KW-1185">Reference proteome</keyword>
<dbReference type="Pfam" id="PF05135">
    <property type="entry name" value="Phage_connect_1"/>
    <property type="match status" value="1"/>
</dbReference>
<name>A0ABW5WQY9_9STAP</name>
<dbReference type="InterPro" id="IPR006450">
    <property type="entry name" value="Phage_HK97_gp6-like"/>
</dbReference>
<gene>
    <name evidence="1" type="ORF">ACFSX4_02050</name>
</gene>
<proteinExistence type="predicted"/>
<sequence length="116" mass="13766">MDLETVKKHIRVLDDFEDDILTEYLEWSKTKVESSVTSTPHLYITFFESNSHYKRAVILLTAHYFNNRLPLSDKPQYNLSFGLRDALSHLNANFLMYQKELNESDEIEEIDEDEFD</sequence>
<dbReference type="NCBIfam" id="TIGR01560">
    <property type="entry name" value="put_DNA_pack"/>
    <property type="match status" value="1"/>
</dbReference>
<dbReference type="RefSeq" id="WP_377771050.1">
    <property type="nucleotide sequence ID" value="NZ_JBHUOQ010000001.1"/>
</dbReference>
<evidence type="ECO:0000313" key="2">
    <source>
        <dbReference type="Proteomes" id="UP001597519"/>
    </source>
</evidence>
<dbReference type="EMBL" id="JBHUOQ010000001">
    <property type="protein sequence ID" value="MFD2829231.1"/>
    <property type="molecule type" value="Genomic_DNA"/>
</dbReference>
<reference evidence="2" key="1">
    <citation type="journal article" date="2019" name="Int. J. Syst. Evol. Microbiol.">
        <title>The Global Catalogue of Microorganisms (GCM) 10K type strain sequencing project: providing services to taxonomists for standard genome sequencing and annotation.</title>
        <authorList>
            <consortium name="The Broad Institute Genomics Platform"/>
            <consortium name="The Broad Institute Genome Sequencing Center for Infectious Disease"/>
            <person name="Wu L."/>
            <person name="Ma J."/>
        </authorList>
    </citation>
    <scope>NUCLEOTIDE SEQUENCE [LARGE SCALE GENOMIC DNA]</scope>
    <source>
        <strain evidence="2">KCTC 33575</strain>
    </source>
</reference>
<dbReference type="Proteomes" id="UP001597519">
    <property type="component" value="Unassembled WGS sequence"/>
</dbReference>
<protein>
    <submittedName>
        <fullName evidence="1">Head-tail connector protein</fullName>
    </submittedName>
</protein>
<dbReference type="InterPro" id="IPR021146">
    <property type="entry name" value="Phage_gp6-like_head-tail"/>
</dbReference>
<organism evidence="1 2">
    <name type="scientific">Corticicoccus populi</name>
    <dbReference type="NCBI Taxonomy" id="1812821"/>
    <lineage>
        <taxon>Bacteria</taxon>
        <taxon>Bacillati</taxon>
        <taxon>Bacillota</taxon>
        <taxon>Bacilli</taxon>
        <taxon>Bacillales</taxon>
        <taxon>Staphylococcaceae</taxon>
        <taxon>Corticicoccus</taxon>
    </lineage>
</organism>
<dbReference type="Gene3D" id="1.10.3230.30">
    <property type="entry name" value="Phage gp6-like head-tail connector protein"/>
    <property type="match status" value="1"/>
</dbReference>